<feature type="region of interest" description="Disordered" evidence="1">
    <location>
        <begin position="1"/>
        <end position="62"/>
    </location>
</feature>
<evidence type="ECO:0000313" key="6">
    <source>
        <dbReference type="Proteomes" id="UP000039021"/>
    </source>
</evidence>
<feature type="compositionally biased region" description="Low complexity" evidence="1">
    <location>
        <begin position="1"/>
        <end position="33"/>
    </location>
</feature>
<evidence type="ECO:0000313" key="4">
    <source>
        <dbReference type="EMBL" id="COW23348.1"/>
    </source>
</evidence>
<evidence type="ECO:0000313" key="3">
    <source>
        <dbReference type="EMBL" id="CNV72735.1"/>
    </source>
</evidence>
<dbReference type="EMBL" id="CSBK01000115">
    <property type="protein sequence ID" value="COW96473.1"/>
    <property type="molecule type" value="Genomic_DNA"/>
</dbReference>
<gene>
    <name evidence="3" type="ORF">ERS007661_02990</name>
    <name evidence="4" type="ORF">ERS007679_03434</name>
    <name evidence="2" type="ORF">ERS007688_03050</name>
    <name evidence="5" type="ORF">ERS007739_00416</name>
</gene>
<evidence type="ECO:0000313" key="7">
    <source>
        <dbReference type="Proteomes" id="UP000039217"/>
    </source>
</evidence>
<accession>A0A655FGZ8</accession>
<dbReference type="Proteomes" id="UP000039217">
    <property type="component" value="Unassembled WGS sequence"/>
</dbReference>
<evidence type="ECO:0000313" key="2">
    <source>
        <dbReference type="EMBL" id="CFE62526.1"/>
    </source>
</evidence>
<evidence type="ECO:0000256" key="1">
    <source>
        <dbReference type="SAM" id="MobiDB-lite"/>
    </source>
</evidence>
<dbReference type="EMBL" id="CSAD01000623">
    <property type="protein sequence ID" value="COW23348.1"/>
    <property type="molecule type" value="Genomic_DNA"/>
</dbReference>
<protein>
    <submittedName>
        <fullName evidence="3">Uncharacterized protein</fullName>
    </submittedName>
</protein>
<evidence type="ECO:0000313" key="8">
    <source>
        <dbReference type="Proteomes" id="UP000045842"/>
    </source>
</evidence>
<reference evidence="6 7" key="2">
    <citation type="submission" date="2015-03" db="EMBL/GenBank/DDBJ databases">
        <authorList>
            <consortium name="Pathogen Informatics"/>
        </authorList>
    </citation>
    <scope>NUCLEOTIDE SEQUENCE [LARGE SCALE GENOMIC DNA]</scope>
    <source>
        <strain evidence="3 7">D00501624</strain>
        <strain evidence="4 8">G09801536</strain>
        <strain evidence="2 9">H09601792</strain>
        <strain evidence="6">N09902308</strain>
    </source>
</reference>
<sequence length="62" mass="6279">MRAITSRGSNGMRRSGGTMPISSSASNSGSVTGAGAGPCLIQFSRATMRRPMRIASSSSSAK</sequence>
<dbReference type="EMBL" id="CQQC01001194">
    <property type="protein sequence ID" value="CNV72735.1"/>
    <property type="molecule type" value="Genomic_DNA"/>
</dbReference>
<evidence type="ECO:0000313" key="5">
    <source>
        <dbReference type="EMBL" id="COW96473.1"/>
    </source>
</evidence>
<dbReference type="Proteomes" id="UP000046947">
    <property type="component" value="Unassembled WGS sequence"/>
</dbReference>
<evidence type="ECO:0000313" key="9">
    <source>
        <dbReference type="Proteomes" id="UP000046947"/>
    </source>
</evidence>
<dbReference type="Proteomes" id="UP000045842">
    <property type="component" value="Unassembled WGS sequence"/>
</dbReference>
<reference evidence="5" key="1">
    <citation type="submission" date="2015-03" db="EMBL/GenBank/DDBJ databases">
        <authorList>
            <consortium name="Pathogen Informatics"/>
            <person name="Murphy D."/>
        </authorList>
    </citation>
    <scope>NUCLEOTIDE SEQUENCE</scope>
    <source>
        <strain evidence="5">N09902308</strain>
    </source>
</reference>
<organism evidence="3 7">
    <name type="scientific">Mycobacterium tuberculosis</name>
    <dbReference type="NCBI Taxonomy" id="1773"/>
    <lineage>
        <taxon>Bacteria</taxon>
        <taxon>Bacillati</taxon>
        <taxon>Actinomycetota</taxon>
        <taxon>Actinomycetes</taxon>
        <taxon>Mycobacteriales</taxon>
        <taxon>Mycobacteriaceae</taxon>
        <taxon>Mycobacterium</taxon>
        <taxon>Mycobacterium tuberculosis complex</taxon>
    </lineage>
</organism>
<name>A0A655FGZ8_MYCTX</name>
<dbReference type="AlphaFoldDB" id="A0A655FGZ8"/>
<proteinExistence type="predicted"/>
<dbReference type="EMBL" id="CFOH01000599">
    <property type="protein sequence ID" value="CFE62526.1"/>
    <property type="molecule type" value="Genomic_DNA"/>
</dbReference>
<dbReference type="Proteomes" id="UP000039021">
    <property type="component" value="Unassembled WGS sequence"/>
</dbReference>